<sequence>MGNGWRYEAMLSGHAPCCRLEDEAAVDLGDLGKLPPDGGKAGLLGDMCEAEHHVQLVLPDTNWALEVHVTAVHGRGEGRGGNCGGSKIGGRHWKGAGTGVDTRGGVAARPETMALRLVRRVRKTEGSPEGRGRLGRHSSTGLFWATHRSHAHKGTLAATHPSAVVRAHRSRHALTRNMDPPAQMIGAIKAVLM</sequence>
<organism evidence="2">
    <name type="scientific">Odontella aurita</name>
    <dbReference type="NCBI Taxonomy" id="265563"/>
    <lineage>
        <taxon>Eukaryota</taxon>
        <taxon>Sar</taxon>
        <taxon>Stramenopiles</taxon>
        <taxon>Ochrophyta</taxon>
        <taxon>Bacillariophyta</taxon>
        <taxon>Mediophyceae</taxon>
        <taxon>Biddulphiophycidae</taxon>
        <taxon>Eupodiscales</taxon>
        <taxon>Odontellaceae</taxon>
        <taxon>Odontella</taxon>
    </lineage>
</organism>
<evidence type="ECO:0000313" key="2">
    <source>
        <dbReference type="EMBL" id="CAE2199203.1"/>
    </source>
</evidence>
<name>A0A7S4M3W7_9STRA</name>
<evidence type="ECO:0000256" key="1">
    <source>
        <dbReference type="SAM" id="MobiDB-lite"/>
    </source>
</evidence>
<dbReference type="EMBL" id="HBKQ01000004">
    <property type="protein sequence ID" value="CAE2199203.1"/>
    <property type="molecule type" value="Transcribed_RNA"/>
</dbReference>
<accession>A0A7S4M3W7</accession>
<reference evidence="2" key="1">
    <citation type="submission" date="2021-01" db="EMBL/GenBank/DDBJ databases">
        <authorList>
            <person name="Corre E."/>
            <person name="Pelletier E."/>
            <person name="Niang G."/>
            <person name="Scheremetjew M."/>
            <person name="Finn R."/>
            <person name="Kale V."/>
            <person name="Holt S."/>
            <person name="Cochrane G."/>
            <person name="Meng A."/>
            <person name="Brown T."/>
            <person name="Cohen L."/>
        </authorList>
    </citation>
    <scope>NUCLEOTIDE SEQUENCE</scope>
    <source>
        <strain evidence="2">Isolate 1302-5</strain>
    </source>
</reference>
<gene>
    <name evidence="2" type="ORF">OAUR00152_LOCUS3</name>
</gene>
<feature type="compositionally biased region" description="Gly residues" evidence="1">
    <location>
        <begin position="79"/>
        <end position="88"/>
    </location>
</feature>
<feature type="region of interest" description="Disordered" evidence="1">
    <location>
        <begin position="78"/>
        <end position="104"/>
    </location>
</feature>
<protein>
    <submittedName>
        <fullName evidence="2">Uncharacterized protein</fullName>
    </submittedName>
</protein>
<proteinExistence type="predicted"/>
<dbReference type="AlphaFoldDB" id="A0A7S4M3W7"/>